<evidence type="ECO:0000313" key="7">
    <source>
        <dbReference type="EMBL" id="RKD25532.1"/>
    </source>
</evidence>
<dbReference type="PROSITE" id="PS51192">
    <property type="entry name" value="HELICASE_ATP_BIND_1"/>
    <property type="match status" value="1"/>
</dbReference>
<dbReference type="PROSITE" id="PS51194">
    <property type="entry name" value="HELICASE_CTER"/>
    <property type="match status" value="1"/>
</dbReference>
<dbReference type="InterPro" id="IPR027417">
    <property type="entry name" value="P-loop_NTPase"/>
</dbReference>
<proteinExistence type="predicted"/>
<keyword evidence="2" id="KW-0378">Hydrolase</keyword>
<evidence type="ECO:0000259" key="6">
    <source>
        <dbReference type="PROSITE" id="PS51194"/>
    </source>
</evidence>
<evidence type="ECO:0000256" key="4">
    <source>
        <dbReference type="ARBA" id="ARBA00022840"/>
    </source>
</evidence>
<evidence type="ECO:0000313" key="8">
    <source>
        <dbReference type="Proteomes" id="UP000284219"/>
    </source>
</evidence>
<evidence type="ECO:0000256" key="3">
    <source>
        <dbReference type="ARBA" id="ARBA00022806"/>
    </source>
</evidence>
<sequence>MTTIPVHYDREWISELKTRTEADGPWHKWELFQLAYEAEEVTSVTNFDQLQCLKHLPQLEPFPHQLDTAQRVVTEMNGRAILADEVGLGKTIEAGLIIKEYMVRGLAKRILILTPASLVMQWTRELNQKFGIPAIAQKKEYMWKQYEIVIASIDTAKRDPHRQHVLDQAYDILVIDEAHKLKNRKTKNYQFIKEIKKKYCLLLTATPIQNDLDELYNLITLLKPGYLGQTSEFQEKYVESKRQARNHEVLQEELKEIMIRNKRSDGGLFFTKRIVETVPIALTAEERELYEGVTSFVREQYQNAVFKNPLSLITLQREVCSSRFAAFGTLVNMHDRLAEDSPARDEIVKLAELIRNIKTNTKAEKTLELIQATDDKFIIFTEYRKTQEYLHHYLAEHGITSVMFRGGFKRNKKDWMTELFENRARVMIATEAGGEGINLQFCNRIINYDLPWNPMRVEQRIGRVHRLGQKRDVYIYNLATSQTIEEHILNLLYEKINLFEMVIGELDTIIEQLQFNKSLESNLVDIFLESEDHREMEVKINNIGEVVRMQMDQTQTSEGMMRP</sequence>
<keyword evidence="3 7" id="KW-0347">Helicase</keyword>
<accession>A0A419SMR2</accession>
<dbReference type="InterPro" id="IPR000330">
    <property type="entry name" value="SNF2_N"/>
</dbReference>
<keyword evidence="4" id="KW-0067">ATP-binding</keyword>
<dbReference type="SMART" id="SM00490">
    <property type="entry name" value="HELICc"/>
    <property type="match status" value="1"/>
</dbReference>
<organism evidence="7 8">
    <name type="scientific">Ammoniphilus oxalaticus</name>
    <dbReference type="NCBI Taxonomy" id="66863"/>
    <lineage>
        <taxon>Bacteria</taxon>
        <taxon>Bacillati</taxon>
        <taxon>Bacillota</taxon>
        <taxon>Bacilli</taxon>
        <taxon>Bacillales</taxon>
        <taxon>Paenibacillaceae</taxon>
        <taxon>Aneurinibacillus group</taxon>
        <taxon>Ammoniphilus</taxon>
    </lineage>
</organism>
<dbReference type="GO" id="GO:0016787">
    <property type="term" value="F:hydrolase activity"/>
    <property type="evidence" value="ECO:0007669"/>
    <property type="project" value="UniProtKB-KW"/>
</dbReference>
<feature type="domain" description="Helicase ATP-binding" evidence="5">
    <location>
        <begin position="71"/>
        <end position="225"/>
    </location>
</feature>
<evidence type="ECO:0000259" key="5">
    <source>
        <dbReference type="PROSITE" id="PS51192"/>
    </source>
</evidence>
<dbReference type="Gene3D" id="3.40.50.300">
    <property type="entry name" value="P-loop containing nucleotide triphosphate hydrolases"/>
    <property type="match status" value="1"/>
</dbReference>
<gene>
    <name evidence="7" type="ORF">BEP19_00885</name>
</gene>
<dbReference type="SMART" id="SM00487">
    <property type="entry name" value="DEXDc"/>
    <property type="match status" value="1"/>
</dbReference>
<name>A0A419SMR2_9BACL</name>
<dbReference type="InterPro" id="IPR001650">
    <property type="entry name" value="Helicase_C-like"/>
</dbReference>
<comment type="caution">
    <text evidence="7">The sequence shown here is derived from an EMBL/GenBank/DDBJ whole genome shotgun (WGS) entry which is preliminary data.</text>
</comment>
<dbReference type="GO" id="GO:0005524">
    <property type="term" value="F:ATP binding"/>
    <property type="evidence" value="ECO:0007669"/>
    <property type="project" value="UniProtKB-KW"/>
</dbReference>
<dbReference type="InterPro" id="IPR057342">
    <property type="entry name" value="DEXDc_RapA"/>
</dbReference>
<dbReference type="EMBL" id="MCHY01000006">
    <property type="protein sequence ID" value="RKD25532.1"/>
    <property type="molecule type" value="Genomic_DNA"/>
</dbReference>
<reference evidence="7 8" key="1">
    <citation type="submission" date="2016-08" db="EMBL/GenBank/DDBJ databases">
        <title>Novel Firmicute Genomes.</title>
        <authorList>
            <person name="Poppleton D.I."/>
            <person name="Gribaldo S."/>
        </authorList>
    </citation>
    <scope>NUCLEOTIDE SEQUENCE [LARGE SCALE GENOMIC DNA]</scope>
    <source>
        <strain evidence="7 8">RAOx-1</strain>
    </source>
</reference>
<dbReference type="CDD" id="cd18011">
    <property type="entry name" value="DEXDc_RapA"/>
    <property type="match status" value="1"/>
</dbReference>
<dbReference type="Proteomes" id="UP000284219">
    <property type="component" value="Unassembled WGS sequence"/>
</dbReference>
<dbReference type="CDD" id="cd18793">
    <property type="entry name" value="SF2_C_SNF"/>
    <property type="match status" value="1"/>
</dbReference>
<protein>
    <submittedName>
        <fullName evidence="7">ATP-dependent helicase</fullName>
    </submittedName>
</protein>
<dbReference type="InterPro" id="IPR038718">
    <property type="entry name" value="SNF2-like_sf"/>
</dbReference>
<dbReference type="SUPFAM" id="SSF52540">
    <property type="entry name" value="P-loop containing nucleoside triphosphate hydrolases"/>
    <property type="match status" value="2"/>
</dbReference>
<dbReference type="OrthoDB" id="9814088at2"/>
<dbReference type="Gene3D" id="3.40.50.10810">
    <property type="entry name" value="Tandem AAA-ATPase domain"/>
    <property type="match status" value="1"/>
</dbReference>
<keyword evidence="1" id="KW-0547">Nucleotide-binding</keyword>
<feature type="domain" description="Helicase C-terminal" evidence="6">
    <location>
        <begin position="362"/>
        <end position="514"/>
    </location>
</feature>
<dbReference type="InterPro" id="IPR049730">
    <property type="entry name" value="SNF2/RAD54-like_C"/>
</dbReference>
<dbReference type="AlphaFoldDB" id="A0A419SMR2"/>
<evidence type="ECO:0000256" key="1">
    <source>
        <dbReference type="ARBA" id="ARBA00022741"/>
    </source>
</evidence>
<dbReference type="InterPro" id="IPR014001">
    <property type="entry name" value="Helicase_ATP-bd"/>
</dbReference>
<dbReference type="Pfam" id="PF00271">
    <property type="entry name" value="Helicase_C"/>
    <property type="match status" value="1"/>
</dbReference>
<dbReference type="GO" id="GO:0004386">
    <property type="term" value="F:helicase activity"/>
    <property type="evidence" value="ECO:0007669"/>
    <property type="project" value="UniProtKB-KW"/>
</dbReference>
<evidence type="ECO:0000256" key="2">
    <source>
        <dbReference type="ARBA" id="ARBA00022801"/>
    </source>
</evidence>
<keyword evidence="8" id="KW-1185">Reference proteome</keyword>
<dbReference type="RefSeq" id="WP_120188201.1">
    <property type="nucleotide sequence ID" value="NZ_MCHY01000006.1"/>
</dbReference>
<dbReference type="PANTHER" id="PTHR10799">
    <property type="entry name" value="SNF2/RAD54 HELICASE FAMILY"/>
    <property type="match status" value="1"/>
</dbReference>
<dbReference type="Pfam" id="PF00176">
    <property type="entry name" value="SNF2-rel_dom"/>
    <property type="match status" value="1"/>
</dbReference>